<gene>
    <name evidence="2" type="ORF">PHYSODRAFT_354442</name>
</gene>
<reference evidence="2 3" key="1">
    <citation type="journal article" date="2006" name="Science">
        <title>Phytophthora genome sequences uncover evolutionary origins and mechanisms of pathogenesis.</title>
        <authorList>
            <person name="Tyler B.M."/>
            <person name="Tripathy S."/>
            <person name="Zhang X."/>
            <person name="Dehal P."/>
            <person name="Jiang R.H."/>
            <person name="Aerts A."/>
            <person name="Arredondo F.D."/>
            <person name="Baxter L."/>
            <person name="Bensasson D."/>
            <person name="Beynon J.L."/>
            <person name="Chapman J."/>
            <person name="Damasceno C.M."/>
            <person name="Dorrance A.E."/>
            <person name="Dou D."/>
            <person name="Dickerman A.W."/>
            <person name="Dubchak I.L."/>
            <person name="Garbelotto M."/>
            <person name="Gijzen M."/>
            <person name="Gordon S.G."/>
            <person name="Govers F."/>
            <person name="Grunwald N.J."/>
            <person name="Huang W."/>
            <person name="Ivors K.L."/>
            <person name="Jones R.W."/>
            <person name="Kamoun S."/>
            <person name="Krampis K."/>
            <person name="Lamour K.H."/>
            <person name="Lee M.K."/>
            <person name="McDonald W.H."/>
            <person name="Medina M."/>
            <person name="Meijer H.J."/>
            <person name="Nordberg E.K."/>
            <person name="Maclean D.J."/>
            <person name="Ospina-Giraldo M.D."/>
            <person name="Morris P.F."/>
            <person name="Phuntumart V."/>
            <person name="Putnam N.H."/>
            <person name="Rash S."/>
            <person name="Rose J.K."/>
            <person name="Sakihama Y."/>
            <person name="Salamov A.A."/>
            <person name="Savidor A."/>
            <person name="Scheuring C.F."/>
            <person name="Smith B.M."/>
            <person name="Sobral B.W."/>
            <person name="Terry A."/>
            <person name="Torto-Alalibo T.A."/>
            <person name="Win J."/>
            <person name="Xu Z."/>
            <person name="Zhang H."/>
            <person name="Grigoriev I.V."/>
            <person name="Rokhsar D.S."/>
            <person name="Boore J.L."/>
        </authorList>
    </citation>
    <scope>NUCLEOTIDE SEQUENCE [LARGE SCALE GENOMIC DNA]</scope>
    <source>
        <strain evidence="2 3">P6497</strain>
    </source>
</reference>
<feature type="region of interest" description="Disordered" evidence="1">
    <location>
        <begin position="1"/>
        <end position="51"/>
    </location>
</feature>
<dbReference type="OMA" id="LDRINCM"/>
<proteinExistence type="predicted"/>
<dbReference type="KEGG" id="psoj:PHYSODRAFT_354442"/>
<evidence type="ECO:0000313" key="3">
    <source>
        <dbReference type="Proteomes" id="UP000002640"/>
    </source>
</evidence>
<feature type="compositionally biased region" description="Low complexity" evidence="1">
    <location>
        <begin position="29"/>
        <end position="39"/>
    </location>
</feature>
<keyword evidence="3" id="KW-1185">Reference proteome</keyword>
<dbReference type="EMBL" id="JH159153">
    <property type="protein sequence ID" value="EGZ22070.1"/>
    <property type="molecule type" value="Genomic_DNA"/>
</dbReference>
<evidence type="ECO:0000313" key="2">
    <source>
        <dbReference type="EMBL" id="EGZ22070.1"/>
    </source>
</evidence>
<dbReference type="RefSeq" id="XP_009524787.1">
    <property type="nucleotide sequence ID" value="XM_009526492.1"/>
</dbReference>
<protein>
    <submittedName>
        <fullName evidence="2">Uncharacterized protein</fullName>
    </submittedName>
</protein>
<evidence type="ECO:0000256" key="1">
    <source>
        <dbReference type="SAM" id="MobiDB-lite"/>
    </source>
</evidence>
<dbReference type="InParanoid" id="G4ZBW9"/>
<sequence length="171" mass="18642">MQNQVEALSLDAAAHEQSGSCSGSGSGGSSASSSSSSSGSERDADNQELTRGVTADGVGFYTSDKWARFYPNQEVVVVTSIGQPPIPPEGYVPLRHGHRREQQSLEASPAIEEGVPSGFSVDTLLWDEKLLEQRIMQLTAWTRRSPMPRRQKLDRINRMVNQCNSTNTNTC</sequence>
<organism evidence="2 3">
    <name type="scientific">Phytophthora sojae (strain P6497)</name>
    <name type="common">Soybean stem and root rot agent</name>
    <name type="synonym">Phytophthora megasperma f. sp. glycines</name>
    <dbReference type="NCBI Taxonomy" id="1094619"/>
    <lineage>
        <taxon>Eukaryota</taxon>
        <taxon>Sar</taxon>
        <taxon>Stramenopiles</taxon>
        <taxon>Oomycota</taxon>
        <taxon>Peronosporomycetes</taxon>
        <taxon>Peronosporales</taxon>
        <taxon>Peronosporaceae</taxon>
        <taxon>Phytophthora</taxon>
    </lineage>
</organism>
<dbReference type="AlphaFoldDB" id="G4ZBW9"/>
<accession>G4ZBW9</accession>
<dbReference type="GeneID" id="20649616"/>
<dbReference type="Proteomes" id="UP000002640">
    <property type="component" value="Unassembled WGS sequence"/>
</dbReference>
<name>G4ZBW9_PHYSP</name>